<dbReference type="Gene3D" id="3.40.50.150">
    <property type="entry name" value="Vaccinia Virus protein VP39"/>
    <property type="match status" value="1"/>
</dbReference>
<dbReference type="InterPro" id="IPR041698">
    <property type="entry name" value="Methyltransf_25"/>
</dbReference>
<dbReference type="SUPFAM" id="SSF53335">
    <property type="entry name" value="S-adenosyl-L-methionine-dependent methyltransferases"/>
    <property type="match status" value="1"/>
</dbReference>
<dbReference type="PROSITE" id="PS50206">
    <property type="entry name" value="RHODANESE_3"/>
    <property type="match status" value="1"/>
</dbReference>
<dbReference type="Pfam" id="PF13649">
    <property type="entry name" value="Methyltransf_25"/>
    <property type="match status" value="1"/>
</dbReference>
<accession>A0A849SLH5</accession>
<comment type="caution">
    <text evidence="2">The sequence shown here is derived from an EMBL/GenBank/DDBJ whole genome shotgun (WGS) entry which is preliminary data.</text>
</comment>
<proteinExistence type="predicted"/>
<protein>
    <submittedName>
        <fullName evidence="2">Methyltransferase domain-containing protein</fullName>
    </submittedName>
</protein>
<sequence length="311" mass="33085">MHPSAAGDSDSGAVTPPQALASHGLAAWPAGAAILDVREADAFARGHLPGCGHVPAAELAERRGELPARHCELLIVADSAAIARAAAEQLAQFGYARLAWLDGAVSDPSHLAIDLGPAQRLWRPSPFLEAILPRLGRGRALDLAAGTGREAATLALHGFEVEAWDHDEGALSRARRLAASAGVAVTTRRVDLERRSVRLPASEFDVVTVFRFLHRPLFPRLEAALRPGGHLVYETFLEGQSRYGRPTHARFLLAPGELQRAFGTLEVLHYEETDPPGGPVLARLLARRPADLKANSSSAPLGAHPAPPDLA</sequence>
<dbReference type="AlphaFoldDB" id="A0A849SLH5"/>
<keyword evidence="2" id="KW-0489">Methyltransferase</keyword>
<dbReference type="CDD" id="cd00158">
    <property type="entry name" value="RHOD"/>
    <property type="match status" value="1"/>
</dbReference>
<feature type="domain" description="Rhodanese" evidence="1">
    <location>
        <begin position="30"/>
        <end position="117"/>
    </location>
</feature>
<dbReference type="GO" id="GO:0008168">
    <property type="term" value="F:methyltransferase activity"/>
    <property type="evidence" value="ECO:0007669"/>
    <property type="project" value="UniProtKB-KW"/>
</dbReference>
<dbReference type="GO" id="GO:0032259">
    <property type="term" value="P:methylation"/>
    <property type="evidence" value="ECO:0007669"/>
    <property type="project" value="UniProtKB-KW"/>
</dbReference>
<dbReference type="SUPFAM" id="SSF52821">
    <property type="entry name" value="Rhodanese/Cell cycle control phosphatase"/>
    <property type="match status" value="1"/>
</dbReference>
<keyword evidence="2" id="KW-0808">Transferase</keyword>
<dbReference type="EMBL" id="JABFRW010000133">
    <property type="protein sequence ID" value="NOT34603.1"/>
    <property type="molecule type" value="Genomic_DNA"/>
</dbReference>
<reference evidence="2 3" key="1">
    <citation type="submission" date="2020-04" db="EMBL/GenBank/DDBJ databases">
        <title>Metagenomic profiling of ammonia- and methane-oxidizing microorganisms in a Dutch drinking water treatment plant.</title>
        <authorList>
            <person name="Poghosyan L."/>
            <person name="Leucker S."/>
        </authorList>
    </citation>
    <scope>NUCLEOTIDE SEQUENCE [LARGE SCALE GENOMIC DNA]</scope>
    <source>
        <strain evidence="2">S-RSF-IL-03</strain>
    </source>
</reference>
<dbReference type="Pfam" id="PF00581">
    <property type="entry name" value="Rhodanese"/>
    <property type="match status" value="1"/>
</dbReference>
<dbReference type="InterPro" id="IPR001763">
    <property type="entry name" value="Rhodanese-like_dom"/>
</dbReference>
<dbReference type="InterPro" id="IPR036873">
    <property type="entry name" value="Rhodanese-like_dom_sf"/>
</dbReference>
<evidence type="ECO:0000313" key="3">
    <source>
        <dbReference type="Proteomes" id="UP000580839"/>
    </source>
</evidence>
<evidence type="ECO:0000259" key="1">
    <source>
        <dbReference type="PROSITE" id="PS50206"/>
    </source>
</evidence>
<dbReference type="Proteomes" id="UP000580839">
    <property type="component" value="Unassembled WGS sequence"/>
</dbReference>
<organism evidence="2 3">
    <name type="scientific">Eiseniibacteriota bacterium</name>
    <dbReference type="NCBI Taxonomy" id="2212470"/>
    <lineage>
        <taxon>Bacteria</taxon>
        <taxon>Candidatus Eiseniibacteriota</taxon>
    </lineage>
</organism>
<gene>
    <name evidence="2" type="ORF">HOP12_10590</name>
</gene>
<dbReference type="CDD" id="cd02440">
    <property type="entry name" value="AdoMet_MTases"/>
    <property type="match status" value="1"/>
</dbReference>
<dbReference type="InterPro" id="IPR029063">
    <property type="entry name" value="SAM-dependent_MTases_sf"/>
</dbReference>
<name>A0A849SLH5_UNCEI</name>
<dbReference type="Gene3D" id="3.40.250.10">
    <property type="entry name" value="Rhodanese-like domain"/>
    <property type="match status" value="1"/>
</dbReference>
<evidence type="ECO:0000313" key="2">
    <source>
        <dbReference type="EMBL" id="NOT34603.1"/>
    </source>
</evidence>